<dbReference type="SUPFAM" id="SSF50486">
    <property type="entry name" value="FMT C-terminal domain-like"/>
    <property type="match status" value="1"/>
</dbReference>
<comment type="similarity">
    <text evidence="2">Belongs to the Fmt family.</text>
</comment>
<dbReference type="GO" id="GO:0005829">
    <property type="term" value="C:cytosol"/>
    <property type="evidence" value="ECO:0007669"/>
    <property type="project" value="TreeGrafter"/>
</dbReference>
<dbReference type="InterPro" id="IPR002376">
    <property type="entry name" value="Formyl_transf_N"/>
</dbReference>
<reference evidence="4 5" key="1">
    <citation type="journal article" date="2016" name="Nat. Commun.">
        <title>Thousands of microbial genomes shed light on interconnected biogeochemical processes in an aquifer system.</title>
        <authorList>
            <person name="Anantharaman K."/>
            <person name="Brown C.T."/>
            <person name="Hug L.A."/>
            <person name="Sharon I."/>
            <person name="Castelle C.J."/>
            <person name="Probst A.J."/>
            <person name="Thomas B.C."/>
            <person name="Singh A."/>
            <person name="Wilkins M.J."/>
            <person name="Karaoz U."/>
            <person name="Brodie E.L."/>
            <person name="Williams K.H."/>
            <person name="Hubbard S.S."/>
            <person name="Banfield J.F."/>
        </authorList>
    </citation>
    <scope>NUCLEOTIDE SEQUENCE [LARGE SCALE GENOMIC DNA]</scope>
</reference>
<dbReference type="SUPFAM" id="SSF53328">
    <property type="entry name" value="Formyltransferase"/>
    <property type="match status" value="1"/>
</dbReference>
<dbReference type="PANTHER" id="PTHR11138:SF5">
    <property type="entry name" value="METHIONYL-TRNA FORMYLTRANSFERASE, MITOCHONDRIAL"/>
    <property type="match status" value="1"/>
</dbReference>
<dbReference type="Gene3D" id="3.40.50.12230">
    <property type="match status" value="1"/>
</dbReference>
<dbReference type="Pfam" id="PF00551">
    <property type="entry name" value="Formyl_trans_N"/>
    <property type="match status" value="1"/>
</dbReference>
<dbReference type="GO" id="GO:0004479">
    <property type="term" value="F:methionyl-tRNA formyltransferase activity"/>
    <property type="evidence" value="ECO:0007669"/>
    <property type="project" value="UniProtKB-UniRule"/>
</dbReference>
<evidence type="ECO:0000259" key="3">
    <source>
        <dbReference type="Pfam" id="PF00551"/>
    </source>
</evidence>
<dbReference type="CDD" id="cd08646">
    <property type="entry name" value="FMT_core_Met-tRNA-FMT_N"/>
    <property type="match status" value="1"/>
</dbReference>
<dbReference type="STRING" id="1798507.A3A34_01265"/>
<keyword evidence="2 4" id="KW-0808">Transferase</keyword>
<comment type="function">
    <text evidence="2">Attaches a formyl group to the free amino group of methionyl-tRNA(fMet). The formyl group appears to play a dual role in the initiator identity of N-formylmethionyl-tRNA by promoting its recognition by IF2 and preventing the misappropriation of this tRNA by the elongation apparatus.</text>
</comment>
<protein>
    <recommendedName>
        <fullName evidence="1 2">Methionyl-tRNA formyltransferase</fullName>
        <ecNumber evidence="1 2">2.1.2.9</ecNumber>
    </recommendedName>
</protein>
<evidence type="ECO:0000256" key="2">
    <source>
        <dbReference type="HAMAP-Rule" id="MF_00182"/>
    </source>
</evidence>
<name>A0A1F6EIL1_9BACT</name>
<comment type="caution">
    <text evidence="4">The sequence shown here is derived from an EMBL/GenBank/DDBJ whole genome shotgun (WGS) entry which is preliminary data.</text>
</comment>
<feature type="domain" description="Formyl transferase N-terminal" evidence="3">
    <location>
        <begin position="1"/>
        <end position="152"/>
    </location>
</feature>
<gene>
    <name evidence="2" type="primary">fmt</name>
    <name evidence="4" type="ORF">A3A34_01265</name>
</gene>
<comment type="catalytic activity">
    <reaction evidence="2">
        <text>L-methionyl-tRNA(fMet) + (6R)-10-formyltetrahydrofolate = N-formyl-L-methionyl-tRNA(fMet) + (6S)-5,6,7,8-tetrahydrofolate + H(+)</text>
        <dbReference type="Rhea" id="RHEA:24380"/>
        <dbReference type="Rhea" id="RHEA-COMP:9952"/>
        <dbReference type="Rhea" id="RHEA-COMP:9953"/>
        <dbReference type="ChEBI" id="CHEBI:15378"/>
        <dbReference type="ChEBI" id="CHEBI:57453"/>
        <dbReference type="ChEBI" id="CHEBI:78530"/>
        <dbReference type="ChEBI" id="CHEBI:78844"/>
        <dbReference type="ChEBI" id="CHEBI:195366"/>
        <dbReference type="EC" id="2.1.2.9"/>
    </reaction>
</comment>
<dbReference type="Proteomes" id="UP000178587">
    <property type="component" value="Unassembled WGS sequence"/>
</dbReference>
<evidence type="ECO:0000313" key="5">
    <source>
        <dbReference type="Proteomes" id="UP000178587"/>
    </source>
</evidence>
<organism evidence="4 5">
    <name type="scientific">Candidatus Kaiserbacteria bacterium RIFCSPLOWO2_01_FULL_50_24</name>
    <dbReference type="NCBI Taxonomy" id="1798507"/>
    <lineage>
        <taxon>Bacteria</taxon>
        <taxon>Candidatus Kaiseribacteriota</taxon>
    </lineage>
</organism>
<keyword evidence="2" id="KW-0648">Protein biosynthesis</keyword>
<dbReference type="EC" id="2.1.2.9" evidence="1 2"/>
<dbReference type="AlphaFoldDB" id="A0A1F6EIL1"/>
<feature type="binding site" evidence="2">
    <location>
        <begin position="108"/>
        <end position="111"/>
    </location>
    <ligand>
        <name>(6S)-5,6,7,8-tetrahydrofolate</name>
        <dbReference type="ChEBI" id="CHEBI:57453"/>
    </ligand>
</feature>
<dbReference type="InterPro" id="IPR041711">
    <property type="entry name" value="Met-tRNA-FMT_N"/>
</dbReference>
<dbReference type="NCBIfam" id="TIGR00460">
    <property type="entry name" value="fmt"/>
    <property type="match status" value="1"/>
</dbReference>
<dbReference type="InterPro" id="IPR036477">
    <property type="entry name" value="Formyl_transf_N_sf"/>
</dbReference>
<evidence type="ECO:0000313" key="4">
    <source>
        <dbReference type="EMBL" id="OGG73474.1"/>
    </source>
</evidence>
<dbReference type="HAMAP" id="MF_00182">
    <property type="entry name" value="Formyl_trans"/>
    <property type="match status" value="1"/>
</dbReference>
<evidence type="ECO:0000256" key="1">
    <source>
        <dbReference type="ARBA" id="ARBA00012261"/>
    </source>
</evidence>
<proteinExistence type="inferred from homology"/>
<accession>A0A1F6EIL1</accession>
<dbReference type="InterPro" id="IPR005794">
    <property type="entry name" value="Fmt"/>
</dbReference>
<dbReference type="InterPro" id="IPR011034">
    <property type="entry name" value="Formyl_transferase-like_C_sf"/>
</dbReference>
<sequence length="288" mass="31989">MKFVFFGTGNIAVGVLEELSAAHLVPALITTAPDKPAGRGKKLTPPPVKAWANMHSISAIQPEKLDSQYLKNLRALKADVFVVADYGKILPKELLKIPKHGTLNMHPSLLPRLRGPSPIRTAILNDDKNIGVTIMLMDEKMDHGPIVAQRPIPPPQDWPPHGRELDELLAHGGGKLLAEILPTWLRGDIVPQPQNHDLATYSEKIKKEDGLVNLAYEPRKNLLKVRAYDGSPGAYAFFEKNGKKLRVRITDAHLDENGSFTIDRVIPEGKKEMSYEEFLRGTKTQSRS</sequence>
<dbReference type="PANTHER" id="PTHR11138">
    <property type="entry name" value="METHIONYL-TRNA FORMYLTRANSFERASE"/>
    <property type="match status" value="1"/>
</dbReference>
<dbReference type="EMBL" id="MFLU01000018">
    <property type="protein sequence ID" value="OGG73474.1"/>
    <property type="molecule type" value="Genomic_DNA"/>
</dbReference>